<dbReference type="PIRSF" id="PIRSF001021">
    <property type="entry name" value="Alph-amls_thrmst"/>
    <property type="match status" value="1"/>
</dbReference>
<feature type="domain" description="Glycosyl hydrolase family 13 catalytic" evidence="8">
    <location>
        <begin position="41"/>
        <end position="426"/>
    </location>
</feature>
<comment type="caution">
    <text evidence="9">The sequence shown here is derived from an EMBL/GenBank/DDBJ whole genome shotgun (WGS) entry which is preliminary data.</text>
</comment>
<keyword evidence="5" id="KW-0119">Carbohydrate metabolism</keyword>
<keyword evidence="10" id="KW-1185">Reference proteome</keyword>
<dbReference type="Gene3D" id="3.20.20.80">
    <property type="entry name" value="Glycosidases"/>
    <property type="match status" value="1"/>
</dbReference>
<dbReference type="NCBIfam" id="NF006968">
    <property type="entry name" value="PRK09441.1-1"/>
    <property type="match status" value="1"/>
</dbReference>
<evidence type="ECO:0000256" key="3">
    <source>
        <dbReference type="ARBA" id="ARBA00022723"/>
    </source>
</evidence>
<reference evidence="10" key="1">
    <citation type="journal article" date="2019" name="Int. J. Syst. Evol. Microbiol.">
        <title>The Global Catalogue of Microorganisms (GCM) 10K type strain sequencing project: providing services to taxonomists for standard genome sequencing and annotation.</title>
        <authorList>
            <consortium name="The Broad Institute Genomics Platform"/>
            <consortium name="The Broad Institute Genome Sequencing Center for Infectious Disease"/>
            <person name="Wu L."/>
            <person name="Ma J."/>
        </authorList>
    </citation>
    <scope>NUCLEOTIDE SEQUENCE [LARGE SCALE GENOMIC DNA]</scope>
    <source>
        <strain evidence="10">IBRC-M 10987</strain>
    </source>
</reference>
<evidence type="ECO:0000256" key="6">
    <source>
        <dbReference type="ARBA" id="ARBA00023295"/>
    </source>
</evidence>
<dbReference type="Pfam" id="PF00128">
    <property type="entry name" value="Alpha-amylase"/>
    <property type="match status" value="1"/>
</dbReference>
<dbReference type="SMART" id="SM00642">
    <property type="entry name" value="Aamy"/>
    <property type="match status" value="1"/>
</dbReference>
<organism evidence="9 10">
    <name type="scientific">Paenibacillus xanthanilyticus</name>
    <dbReference type="NCBI Taxonomy" id="1783531"/>
    <lineage>
        <taxon>Bacteria</taxon>
        <taxon>Bacillati</taxon>
        <taxon>Bacillota</taxon>
        <taxon>Bacilli</taxon>
        <taxon>Bacillales</taxon>
        <taxon>Paenibacillaceae</taxon>
        <taxon>Paenibacillus</taxon>
    </lineage>
</organism>
<dbReference type="CDD" id="cd11318">
    <property type="entry name" value="AmyAc_bac_fung_AmyA"/>
    <property type="match status" value="1"/>
</dbReference>
<feature type="chain" id="PRO_5046910066" evidence="7">
    <location>
        <begin position="22"/>
        <end position="518"/>
    </location>
</feature>
<keyword evidence="7" id="KW-0732">Signal</keyword>
<sequence length="518" mass="57687">MMFKIKTIRKAALVFVSVSMAISISIVPGKEKAYAADGVNGVMMQYFEWYLPNDGTLWTKLQNNAASLKNAGVTAIWIPPAYKGGGSNDVGYGVYDMYDLGEFNQKGTVRTKYGTKAQLTSAVDALHANGMQVYGDVVLNHRMSADATENVTAVEVNSSNRNQETSGDYTISAWTQFNFPGRNNTYSSFKWKWYHFDGVDYDQSRNASKIFKFRGTGKAWDWEVDSDNGNYDYLMGADIDWDHPEVISETRTWGKWFVNTAKLDGVRIDAVKHIKFDRMRDWLNGVRTDTGKSLFAVGEYWSSDINRLNNYITKTNGAMSLFDVPLHYNMYSASNSGGGYDMRNLLNNTLMKGNPTKAVTFVENHDSQPGQALQSTVMGWFKPLAYALILTREQGYPALFYGDYYGTGDGQIASYKTAIDKLLNVRKTYAWGKQNDYLDHQDIIGWTREGDSTHANSGLATLITDGPGGTKSMYVGTNKAGQVWNDKTGNRTDTVTINSSGYGNFPVNGGSVSVWAKQ</sequence>
<dbReference type="EMBL" id="JBHSAM010000015">
    <property type="protein sequence ID" value="MFC4099193.1"/>
    <property type="molecule type" value="Genomic_DNA"/>
</dbReference>
<evidence type="ECO:0000256" key="1">
    <source>
        <dbReference type="ARBA" id="ARBA00001913"/>
    </source>
</evidence>
<dbReference type="Pfam" id="PF09154">
    <property type="entry name" value="Alpha-amy_C_pro"/>
    <property type="match status" value="1"/>
</dbReference>
<dbReference type="EC" id="3.2.1.1" evidence="9"/>
<dbReference type="PANTHER" id="PTHR43447">
    <property type="entry name" value="ALPHA-AMYLASE"/>
    <property type="match status" value="1"/>
</dbReference>
<dbReference type="GO" id="GO:0004556">
    <property type="term" value="F:alpha-amylase activity"/>
    <property type="evidence" value="ECO:0007669"/>
    <property type="project" value="UniProtKB-EC"/>
</dbReference>
<dbReference type="InterPro" id="IPR013776">
    <property type="entry name" value="A-amylase_thermo"/>
</dbReference>
<dbReference type="SUPFAM" id="SSF51011">
    <property type="entry name" value="Glycosyl hydrolase domain"/>
    <property type="match status" value="1"/>
</dbReference>
<dbReference type="NCBIfam" id="NF006969">
    <property type="entry name" value="PRK09441.1-2"/>
    <property type="match status" value="1"/>
</dbReference>
<evidence type="ECO:0000259" key="8">
    <source>
        <dbReference type="SMART" id="SM00642"/>
    </source>
</evidence>
<evidence type="ECO:0000313" key="9">
    <source>
        <dbReference type="EMBL" id="MFC4099193.1"/>
    </source>
</evidence>
<gene>
    <name evidence="9" type="primary">amyS</name>
    <name evidence="9" type="ORF">ACFOZ8_05910</name>
</gene>
<evidence type="ECO:0000256" key="4">
    <source>
        <dbReference type="ARBA" id="ARBA00022801"/>
    </source>
</evidence>
<evidence type="ECO:0000313" key="10">
    <source>
        <dbReference type="Proteomes" id="UP001595715"/>
    </source>
</evidence>
<keyword evidence="4 9" id="KW-0378">Hydrolase</keyword>
<dbReference type="Gene3D" id="2.40.30.140">
    <property type="match status" value="1"/>
</dbReference>
<dbReference type="InterPro" id="IPR015237">
    <property type="entry name" value="Alpha-amylase_C_pro"/>
</dbReference>
<dbReference type="InterPro" id="IPR013780">
    <property type="entry name" value="Glyco_hydro_b"/>
</dbReference>
<dbReference type="InterPro" id="IPR006047">
    <property type="entry name" value="GH13_cat_dom"/>
</dbReference>
<proteinExistence type="inferred from homology"/>
<dbReference type="InterPro" id="IPR017853">
    <property type="entry name" value="GH"/>
</dbReference>
<name>A0ABV8JW82_9BACL</name>
<dbReference type="Proteomes" id="UP001595715">
    <property type="component" value="Unassembled WGS sequence"/>
</dbReference>
<protein>
    <submittedName>
        <fullName evidence="9">Alpha-amylase</fullName>
        <ecNumber evidence="9">3.2.1.1</ecNumber>
    </submittedName>
</protein>
<accession>A0ABV8JW82</accession>
<dbReference type="SUPFAM" id="SSF51445">
    <property type="entry name" value="(Trans)glycosidases"/>
    <property type="match status" value="1"/>
</dbReference>
<comment type="similarity">
    <text evidence="2">Belongs to the glycosyl hydrolase 13 family.</text>
</comment>
<dbReference type="NCBIfam" id="NF006972">
    <property type="entry name" value="PRK09441.1-5"/>
    <property type="match status" value="1"/>
</dbReference>
<feature type="signal peptide" evidence="7">
    <location>
        <begin position="1"/>
        <end position="21"/>
    </location>
</feature>
<evidence type="ECO:0000256" key="5">
    <source>
        <dbReference type="ARBA" id="ARBA00023277"/>
    </source>
</evidence>
<comment type="cofactor">
    <cofactor evidence="1">
        <name>Ca(2+)</name>
        <dbReference type="ChEBI" id="CHEBI:29108"/>
    </cofactor>
</comment>
<keyword evidence="6 9" id="KW-0326">Glycosidase</keyword>
<keyword evidence="3" id="KW-0479">Metal-binding</keyword>
<evidence type="ECO:0000256" key="7">
    <source>
        <dbReference type="SAM" id="SignalP"/>
    </source>
</evidence>
<dbReference type="Gene3D" id="2.60.40.1180">
    <property type="entry name" value="Golgi alpha-mannosidase II"/>
    <property type="match status" value="1"/>
</dbReference>
<dbReference type="RefSeq" id="WP_377717892.1">
    <property type="nucleotide sequence ID" value="NZ_JBHSAM010000015.1"/>
</dbReference>
<evidence type="ECO:0000256" key="2">
    <source>
        <dbReference type="ARBA" id="ARBA00008061"/>
    </source>
</evidence>